<dbReference type="AlphaFoldDB" id="A0A412TSP2"/>
<organism evidence="3 4">
    <name type="scientific">Odoribacter splanchnicus</name>
    <dbReference type="NCBI Taxonomy" id="28118"/>
    <lineage>
        <taxon>Bacteria</taxon>
        <taxon>Pseudomonadati</taxon>
        <taxon>Bacteroidota</taxon>
        <taxon>Bacteroidia</taxon>
        <taxon>Bacteroidales</taxon>
        <taxon>Odoribacteraceae</taxon>
        <taxon>Odoribacter</taxon>
    </lineage>
</organism>
<evidence type="ECO:0000256" key="1">
    <source>
        <dbReference type="SAM" id="Coils"/>
    </source>
</evidence>
<protein>
    <submittedName>
        <fullName evidence="3">Uncharacterized protein</fullName>
    </submittedName>
</protein>
<dbReference type="EMBL" id="QRYC01000008">
    <property type="protein sequence ID" value="RGU56799.1"/>
    <property type="molecule type" value="Genomic_DNA"/>
</dbReference>
<dbReference type="RefSeq" id="WP_087394112.1">
    <property type="nucleotide sequence ID" value="NZ_JADMUD010000023.1"/>
</dbReference>
<comment type="caution">
    <text evidence="3">The sequence shown here is derived from an EMBL/GenBank/DDBJ whole genome shotgun (WGS) entry which is preliminary data.</text>
</comment>
<accession>A0A412TSP2</accession>
<name>A0A412TSP2_9BACT</name>
<feature type="signal peptide" evidence="2">
    <location>
        <begin position="1"/>
        <end position="18"/>
    </location>
</feature>
<dbReference type="PROSITE" id="PS51257">
    <property type="entry name" value="PROKAR_LIPOPROTEIN"/>
    <property type="match status" value="1"/>
</dbReference>
<evidence type="ECO:0000256" key="2">
    <source>
        <dbReference type="SAM" id="SignalP"/>
    </source>
</evidence>
<proteinExistence type="predicted"/>
<evidence type="ECO:0000313" key="4">
    <source>
        <dbReference type="Proteomes" id="UP000284243"/>
    </source>
</evidence>
<keyword evidence="2" id="KW-0732">Signal</keyword>
<sequence length="269" mass="30942">MNKYTLYLPLFFALFALAGCEKEHTGYLFTENARYPIDSLKIIRYEDYNQEVIRLEEQLNSYSGEILDSLNAYRTIEAEEEKIIEELDRLEGIMNKHGEKLNAYLDQFADESDADPDRVQELTDNCEKAYEAWVTYELEVYQPVYQIRDRIERKIKALCQEAGLETPFTIARELEKLQKQQALDIPWTTSCIEQLLGTEPITYTLVSIRSDRGEAAAADFGRYLSVIGGGRMYVDAKVNSPAGKYMVSLRVSNEGYSVVLPDIFTFILQ</sequence>
<gene>
    <name evidence="3" type="ORF">DWW57_07985</name>
</gene>
<evidence type="ECO:0000313" key="3">
    <source>
        <dbReference type="EMBL" id="RGU56799.1"/>
    </source>
</evidence>
<feature type="chain" id="PRO_5019557625" evidence="2">
    <location>
        <begin position="19"/>
        <end position="269"/>
    </location>
</feature>
<dbReference type="Proteomes" id="UP000284243">
    <property type="component" value="Unassembled WGS sequence"/>
</dbReference>
<feature type="coiled-coil region" evidence="1">
    <location>
        <begin position="45"/>
        <end position="96"/>
    </location>
</feature>
<keyword evidence="1" id="KW-0175">Coiled coil</keyword>
<reference evidence="3 4" key="1">
    <citation type="submission" date="2018-08" db="EMBL/GenBank/DDBJ databases">
        <title>A genome reference for cultivated species of the human gut microbiota.</title>
        <authorList>
            <person name="Zou Y."/>
            <person name="Xue W."/>
            <person name="Luo G."/>
        </authorList>
    </citation>
    <scope>NUCLEOTIDE SEQUENCE [LARGE SCALE GENOMIC DNA]</scope>
    <source>
        <strain evidence="3 4">AF16-14</strain>
    </source>
</reference>